<proteinExistence type="predicted"/>
<reference evidence="1 2" key="1">
    <citation type="submission" date="2019-05" db="EMBL/GenBank/DDBJ databases">
        <title>Another draft genome of Portunus trituberculatus and its Hox gene families provides insights of decapod evolution.</title>
        <authorList>
            <person name="Jeong J.-H."/>
            <person name="Song I."/>
            <person name="Kim S."/>
            <person name="Choi T."/>
            <person name="Kim D."/>
            <person name="Ryu S."/>
            <person name="Kim W."/>
        </authorList>
    </citation>
    <scope>NUCLEOTIDE SEQUENCE [LARGE SCALE GENOMIC DNA]</scope>
    <source>
        <tissue evidence="1">Muscle</tissue>
    </source>
</reference>
<accession>A0A5B7INJ6</accession>
<dbReference type="AlphaFoldDB" id="A0A5B7INJ6"/>
<dbReference type="EMBL" id="VSRR010059674">
    <property type="protein sequence ID" value="MPC82398.1"/>
    <property type="molecule type" value="Genomic_DNA"/>
</dbReference>
<evidence type="ECO:0000313" key="1">
    <source>
        <dbReference type="EMBL" id="MPC82398.1"/>
    </source>
</evidence>
<sequence length="63" mass="6964">MAGGCLDGEGNALQGRGEEGKGVMENCLDRSLEMMGVMGAVTRKIDDPCRIKWKVMLLRRCYN</sequence>
<name>A0A5B7INJ6_PORTR</name>
<keyword evidence="2" id="KW-1185">Reference proteome</keyword>
<protein>
    <submittedName>
        <fullName evidence="1">Uncharacterized protein</fullName>
    </submittedName>
</protein>
<comment type="caution">
    <text evidence="1">The sequence shown here is derived from an EMBL/GenBank/DDBJ whole genome shotgun (WGS) entry which is preliminary data.</text>
</comment>
<gene>
    <name evidence="1" type="ORF">E2C01_077065</name>
</gene>
<organism evidence="1 2">
    <name type="scientific">Portunus trituberculatus</name>
    <name type="common">Swimming crab</name>
    <name type="synonym">Neptunus trituberculatus</name>
    <dbReference type="NCBI Taxonomy" id="210409"/>
    <lineage>
        <taxon>Eukaryota</taxon>
        <taxon>Metazoa</taxon>
        <taxon>Ecdysozoa</taxon>
        <taxon>Arthropoda</taxon>
        <taxon>Crustacea</taxon>
        <taxon>Multicrustacea</taxon>
        <taxon>Malacostraca</taxon>
        <taxon>Eumalacostraca</taxon>
        <taxon>Eucarida</taxon>
        <taxon>Decapoda</taxon>
        <taxon>Pleocyemata</taxon>
        <taxon>Brachyura</taxon>
        <taxon>Eubrachyura</taxon>
        <taxon>Portunoidea</taxon>
        <taxon>Portunidae</taxon>
        <taxon>Portuninae</taxon>
        <taxon>Portunus</taxon>
    </lineage>
</organism>
<dbReference type="Proteomes" id="UP000324222">
    <property type="component" value="Unassembled WGS sequence"/>
</dbReference>
<evidence type="ECO:0000313" key="2">
    <source>
        <dbReference type="Proteomes" id="UP000324222"/>
    </source>
</evidence>